<evidence type="ECO:0000256" key="1">
    <source>
        <dbReference type="SAM" id="MobiDB-lite"/>
    </source>
</evidence>
<comment type="caution">
    <text evidence="2">The sequence shown here is derived from an EMBL/GenBank/DDBJ whole genome shotgun (WGS) entry which is preliminary data.</text>
</comment>
<accession>A0A7C8IC49</accession>
<gene>
    <name evidence="2" type="ORF">BDV95DRAFT_286877</name>
</gene>
<evidence type="ECO:0000313" key="2">
    <source>
        <dbReference type="EMBL" id="KAF2875957.1"/>
    </source>
</evidence>
<name>A0A7C8IC49_9PLEO</name>
<dbReference type="AlphaFoldDB" id="A0A7C8IC49"/>
<keyword evidence="3" id="KW-1185">Reference proteome</keyword>
<dbReference type="Proteomes" id="UP000481861">
    <property type="component" value="Unassembled WGS sequence"/>
</dbReference>
<feature type="region of interest" description="Disordered" evidence="1">
    <location>
        <begin position="1"/>
        <end position="50"/>
    </location>
</feature>
<proteinExistence type="predicted"/>
<dbReference type="EMBL" id="JAADJZ010000004">
    <property type="protein sequence ID" value="KAF2875957.1"/>
    <property type="molecule type" value="Genomic_DNA"/>
</dbReference>
<reference evidence="2 3" key="1">
    <citation type="submission" date="2020-01" db="EMBL/GenBank/DDBJ databases">
        <authorList>
            <consortium name="DOE Joint Genome Institute"/>
            <person name="Haridas S."/>
            <person name="Albert R."/>
            <person name="Binder M."/>
            <person name="Bloem J."/>
            <person name="Labutti K."/>
            <person name="Salamov A."/>
            <person name="Andreopoulos B."/>
            <person name="Baker S.E."/>
            <person name="Barry K."/>
            <person name="Bills G."/>
            <person name="Bluhm B.H."/>
            <person name="Cannon C."/>
            <person name="Castanera R."/>
            <person name="Culley D.E."/>
            <person name="Daum C."/>
            <person name="Ezra D."/>
            <person name="Gonzalez J.B."/>
            <person name="Henrissat B."/>
            <person name="Kuo A."/>
            <person name="Liang C."/>
            <person name="Lipzen A."/>
            <person name="Lutzoni F."/>
            <person name="Magnuson J."/>
            <person name="Mondo S."/>
            <person name="Nolan M."/>
            <person name="Ohm R."/>
            <person name="Pangilinan J."/>
            <person name="Park H.-J.H."/>
            <person name="Ramirez L."/>
            <person name="Alfaro M."/>
            <person name="Sun H."/>
            <person name="Tritt A."/>
            <person name="Yoshinaga Y."/>
            <person name="Zwiers L.-H.L."/>
            <person name="Turgeon B.G."/>
            <person name="Goodwin S.B."/>
            <person name="Spatafora J.W."/>
            <person name="Crous P.W."/>
            <person name="Grigoriev I.V."/>
        </authorList>
    </citation>
    <scope>NUCLEOTIDE SEQUENCE [LARGE SCALE GENOMIC DNA]</scope>
    <source>
        <strain evidence="2 3">CBS 611.86</strain>
    </source>
</reference>
<evidence type="ECO:0000313" key="3">
    <source>
        <dbReference type="Proteomes" id="UP000481861"/>
    </source>
</evidence>
<organism evidence="2 3">
    <name type="scientific">Massariosphaeria phaeospora</name>
    <dbReference type="NCBI Taxonomy" id="100035"/>
    <lineage>
        <taxon>Eukaryota</taxon>
        <taxon>Fungi</taxon>
        <taxon>Dikarya</taxon>
        <taxon>Ascomycota</taxon>
        <taxon>Pezizomycotina</taxon>
        <taxon>Dothideomycetes</taxon>
        <taxon>Pleosporomycetidae</taxon>
        <taxon>Pleosporales</taxon>
        <taxon>Pleosporales incertae sedis</taxon>
        <taxon>Massariosphaeria</taxon>
    </lineage>
</organism>
<sequence length="203" mass="22448">MGLGRKYKSKGESNLRTNSTRDARHRGSVIRSDSPLMTKPFQQGSPRSIPSGRDIVTLDQMANLVCKLACASRCTTIQSPRLGPVEGVPRACTGLRQRQRFEGGADGLRLRSQKQDGVRGSIAGERFFASMLQPGRLERVCSAVKFPQTRRHPVQIQFNPIPSNPSVESSNYCSWSSVRLVPLNLFPGALLHTRDACSKREIL</sequence>
<protein>
    <submittedName>
        <fullName evidence="2">Uncharacterized protein</fullName>
    </submittedName>
</protein>